<accession>A0A9X3WEW9</accession>
<dbReference type="Proteomes" id="UP001145069">
    <property type="component" value="Unassembled WGS sequence"/>
</dbReference>
<evidence type="ECO:0000313" key="2">
    <source>
        <dbReference type="EMBL" id="MDC3417186.1"/>
    </source>
</evidence>
<organism evidence="2 3">
    <name type="scientific">Aquibacillus salsiterrae</name>
    <dbReference type="NCBI Taxonomy" id="2950439"/>
    <lineage>
        <taxon>Bacteria</taxon>
        <taxon>Bacillati</taxon>
        <taxon>Bacillota</taxon>
        <taxon>Bacilli</taxon>
        <taxon>Bacillales</taxon>
        <taxon>Bacillaceae</taxon>
        <taxon>Aquibacillus</taxon>
    </lineage>
</organism>
<protein>
    <submittedName>
        <fullName evidence="2">Spore coat CotO family protein</fullName>
    </submittedName>
</protein>
<dbReference type="EMBL" id="JAMQKC010000007">
    <property type="protein sequence ID" value="MDC3417186.1"/>
    <property type="molecule type" value="Genomic_DNA"/>
</dbReference>
<proteinExistence type="predicted"/>
<feature type="compositionally biased region" description="Basic and acidic residues" evidence="1">
    <location>
        <begin position="35"/>
        <end position="54"/>
    </location>
</feature>
<gene>
    <name evidence="2" type="ORF">NC799_09705</name>
</gene>
<dbReference type="Pfam" id="PF14153">
    <property type="entry name" value="Spore_coat_CotO"/>
    <property type="match status" value="1"/>
</dbReference>
<feature type="region of interest" description="Disordered" evidence="1">
    <location>
        <begin position="1"/>
        <end position="68"/>
    </location>
</feature>
<name>A0A9X3WEW9_9BACI</name>
<dbReference type="RefSeq" id="WP_272446255.1">
    <property type="nucleotide sequence ID" value="NZ_JAMQKC010000007.1"/>
</dbReference>
<comment type="caution">
    <text evidence="2">The sequence shown here is derived from an EMBL/GenBank/DDBJ whole genome shotgun (WGS) entry which is preliminary data.</text>
</comment>
<feature type="region of interest" description="Disordered" evidence="1">
    <location>
        <begin position="83"/>
        <end position="107"/>
    </location>
</feature>
<evidence type="ECO:0000256" key="1">
    <source>
        <dbReference type="SAM" id="MobiDB-lite"/>
    </source>
</evidence>
<feature type="compositionally biased region" description="Low complexity" evidence="1">
    <location>
        <begin position="92"/>
        <end position="107"/>
    </location>
</feature>
<keyword evidence="3" id="KW-1185">Reference proteome</keyword>
<dbReference type="AlphaFoldDB" id="A0A9X3WEW9"/>
<reference evidence="2" key="1">
    <citation type="submission" date="2022-06" db="EMBL/GenBank/DDBJ databases">
        <title>Aquibacillus sp. a new bacterium isolated from soil saline samples.</title>
        <authorList>
            <person name="Galisteo C."/>
            <person name="De La Haba R."/>
            <person name="Sanchez-Porro C."/>
            <person name="Ventosa A."/>
        </authorList>
    </citation>
    <scope>NUCLEOTIDE SEQUENCE</scope>
    <source>
        <strain evidence="2">3ASR75-54</strain>
    </source>
</reference>
<evidence type="ECO:0000313" key="3">
    <source>
        <dbReference type="Proteomes" id="UP001145069"/>
    </source>
</evidence>
<sequence length="206" mass="23807">MRKRRKYTNKPMMYITQPKLENPSASMQSDYRTPTNKDKRVLKPLSDKGDERTKKLLPKTSPTVKTEKEIVYGDAETVIEELQEEVEESSENIESSSESIESSSGEVELTNDAVEDLESSSTNAFIKPRTERKRFSDMTVKEKVDYFVGLPSQVPRMKCEVRTKDERIRGVITDCKDNEVYITSIKRPRNRKLSIDEITNIRLISF</sequence>
<feature type="compositionally biased region" description="Polar residues" evidence="1">
    <location>
        <begin position="23"/>
        <end position="34"/>
    </location>
</feature>
<dbReference type="InterPro" id="IPR025439">
    <property type="entry name" value="Spore_coat_CotO"/>
</dbReference>